<evidence type="ECO:0000256" key="2">
    <source>
        <dbReference type="ARBA" id="ARBA00022741"/>
    </source>
</evidence>
<dbReference type="EMBL" id="NCKU01000822">
    <property type="protein sequence ID" value="RWS14011.1"/>
    <property type="molecule type" value="Genomic_DNA"/>
</dbReference>
<dbReference type="CDD" id="cd18787">
    <property type="entry name" value="SF2_C_DEAD"/>
    <property type="match status" value="1"/>
</dbReference>
<dbReference type="GO" id="GO:0003724">
    <property type="term" value="F:RNA helicase activity"/>
    <property type="evidence" value="ECO:0007669"/>
    <property type="project" value="UniProtKB-EC"/>
</dbReference>
<feature type="domain" description="Helicase C-terminal" evidence="8">
    <location>
        <begin position="353"/>
        <end position="520"/>
    </location>
</feature>
<evidence type="ECO:0000256" key="4">
    <source>
        <dbReference type="ARBA" id="ARBA00022806"/>
    </source>
</evidence>
<dbReference type="InterPro" id="IPR014001">
    <property type="entry name" value="Helicase_ATP-bd"/>
</dbReference>
<evidence type="ECO:0000256" key="3">
    <source>
        <dbReference type="ARBA" id="ARBA00022801"/>
    </source>
</evidence>
<feature type="short sequence motif" description="Q motif" evidence="6">
    <location>
        <begin position="126"/>
        <end position="154"/>
    </location>
</feature>
<dbReference type="PANTHER" id="PTHR47960">
    <property type="entry name" value="DEAD-BOX ATP-DEPENDENT RNA HELICASE 50"/>
    <property type="match status" value="1"/>
</dbReference>
<dbReference type="InterPro" id="IPR027417">
    <property type="entry name" value="P-loop_NTPase"/>
</dbReference>
<dbReference type="GO" id="GO:0003676">
    <property type="term" value="F:nucleic acid binding"/>
    <property type="evidence" value="ECO:0007669"/>
    <property type="project" value="InterPro"/>
</dbReference>
<proteinExistence type="predicted"/>
<evidence type="ECO:0000256" key="5">
    <source>
        <dbReference type="ARBA" id="ARBA00022840"/>
    </source>
</evidence>
<reference evidence="10" key="2">
    <citation type="submission" date="2018-11" db="EMBL/GenBank/DDBJ databases">
        <title>Trombidioid mite genomics.</title>
        <authorList>
            <person name="Dong X."/>
        </authorList>
    </citation>
    <scope>NUCLEOTIDE SEQUENCE</scope>
    <source>
        <strain evidence="10">UoL-WK</strain>
    </source>
</reference>
<comment type="caution">
    <text evidence="10">The sequence shown here is derived from an EMBL/GenBank/DDBJ whole genome shotgun (WGS) entry which is preliminary data.</text>
</comment>
<organism evidence="10 12">
    <name type="scientific">Dinothrombium tinctorium</name>
    <dbReference type="NCBI Taxonomy" id="1965070"/>
    <lineage>
        <taxon>Eukaryota</taxon>
        <taxon>Metazoa</taxon>
        <taxon>Ecdysozoa</taxon>
        <taxon>Arthropoda</taxon>
        <taxon>Chelicerata</taxon>
        <taxon>Arachnida</taxon>
        <taxon>Acari</taxon>
        <taxon>Acariformes</taxon>
        <taxon>Trombidiformes</taxon>
        <taxon>Prostigmata</taxon>
        <taxon>Anystina</taxon>
        <taxon>Parasitengona</taxon>
        <taxon>Trombidioidea</taxon>
        <taxon>Trombidiidae</taxon>
        <taxon>Dinothrombium</taxon>
    </lineage>
</organism>
<dbReference type="Proteomes" id="UP000285301">
    <property type="component" value="Unassembled WGS sequence"/>
</dbReference>
<dbReference type="SMART" id="SM00490">
    <property type="entry name" value="HELICc"/>
    <property type="match status" value="1"/>
</dbReference>
<dbReference type="GO" id="GO:0005524">
    <property type="term" value="F:ATP binding"/>
    <property type="evidence" value="ECO:0007669"/>
    <property type="project" value="UniProtKB-KW"/>
</dbReference>
<keyword evidence="5" id="KW-0067">ATP-binding</keyword>
<dbReference type="InterPro" id="IPR011545">
    <property type="entry name" value="DEAD/DEAH_box_helicase_dom"/>
</dbReference>
<reference evidence="10 12" key="1">
    <citation type="journal article" date="2018" name="Gigascience">
        <title>Genomes of trombidid mites reveal novel predicted allergens and laterally-transferred genes associated with secondary metabolism.</title>
        <authorList>
            <person name="Dong X."/>
            <person name="Chaisiri K."/>
            <person name="Xia D."/>
            <person name="Armstrong S.D."/>
            <person name="Fang Y."/>
            <person name="Donnelly M.J."/>
            <person name="Kadowaki T."/>
            <person name="McGarry J.W."/>
            <person name="Darby A.C."/>
            <person name="Makepeace B.L."/>
        </authorList>
    </citation>
    <scope>NUCLEOTIDE SEQUENCE [LARGE SCALE GENOMIC DNA]</scope>
    <source>
        <strain evidence="10">UoL-WK</strain>
    </source>
</reference>
<dbReference type="PROSITE" id="PS51195">
    <property type="entry name" value="Q_MOTIF"/>
    <property type="match status" value="1"/>
</dbReference>
<dbReference type="OrthoDB" id="10256233at2759"/>
<keyword evidence="12" id="KW-1185">Reference proteome</keyword>
<dbReference type="InterPro" id="IPR001650">
    <property type="entry name" value="Helicase_C-like"/>
</dbReference>
<dbReference type="Pfam" id="PF00270">
    <property type="entry name" value="DEAD"/>
    <property type="match status" value="1"/>
</dbReference>
<sequence length="542" mass="61257">MKALKSAIAPISRRYFASFEVPNQLPVITVPKYLEANIKHLKARLKREEQQFLERVARAGNRNVLLISSKNNPKLNHYLGQTYRKDTQISLASISWKKRKTIGDKITFHAFSPNPFNDLYSDDGGVTFASLGLSDQIVEALDALNYKKPSNIQKQAIPIILSKQGVICSAETGCGKTLAYLTPIIENVRRMKLSNRELLNKRAPYAIIVVPSRELALQVADVARPLAACSSVGVAVTIGGKPQDCTFNLNYDILISTAGIITQHVNKGFLSLRNVKTLVLDEADTLLDDSFTYSVWDLLQTLKFKNKDCNFGCQLVLVSATFPSNLKEALDNYIDVQSLEKISTEKLHCIMSHVKQVFLRLDKKDRQMKIIRMAQENEQAKKATIIFTNRTPMCNFLYYYLNEHQIPCLRLNKKVPEDERIENFKKFQSGETNILVATDLGSRGLDTTRVSHIINYECPHYTSDYIHRAGRTGRTGSPNSCVVTSFVCFKPDAALLNQLEYAIRKQTSINVLDSNIKRIVKEKWRQKLQKLNAIGNEIHIAT</sequence>
<evidence type="ECO:0000256" key="6">
    <source>
        <dbReference type="PROSITE-ProRule" id="PRU00552"/>
    </source>
</evidence>
<keyword evidence="2" id="KW-0547">Nucleotide-binding</keyword>
<protein>
    <recommendedName>
        <fullName evidence="1">RNA helicase</fullName>
        <ecNumber evidence="1">3.6.4.13</ecNumber>
    </recommendedName>
</protein>
<evidence type="ECO:0000259" key="9">
    <source>
        <dbReference type="PROSITE" id="PS51195"/>
    </source>
</evidence>
<evidence type="ECO:0000313" key="10">
    <source>
        <dbReference type="EMBL" id="RWS14011.1"/>
    </source>
</evidence>
<dbReference type="SMART" id="SM00487">
    <property type="entry name" value="DEXDc"/>
    <property type="match status" value="1"/>
</dbReference>
<evidence type="ECO:0000313" key="12">
    <source>
        <dbReference type="Proteomes" id="UP000285301"/>
    </source>
</evidence>
<evidence type="ECO:0000259" key="7">
    <source>
        <dbReference type="PROSITE" id="PS51192"/>
    </source>
</evidence>
<keyword evidence="3" id="KW-0378">Hydrolase</keyword>
<evidence type="ECO:0000256" key="1">
    <source>
        <dbReference type="ARBA" id="ARBA00012552"/>
    </source>
</evidence>
<feature type="domain" description="Helicase ATP-binding" evidence="7">
    <location>
        <begin position="157"/>
        <end position="340"/>
    </location>
</feature>
<dbReference type="SUPFAM" id="SSF52540">
    <property type="entry name" value="P-loop containing nucleoside triphosphate hydrolases"/>
    <property type="match status" value="1"/>
</dbReference>
<dbReference type="Pfam" id="PF00271">
    <property type="entry name" value="Helicase_C"/>
    <property type="match status" value="1"/>
</dbReference>
<accession>A0A443RFG1</accession>
<dbReference type="Gene3D" id="3.40.50.300">
    <property type="entry name" value="P-loop containing nucleotide triphosphate hydrolases"/>
    <property type="match status" value="2"/>
</dbReference>
<gene>
    <name evidence="11" type="ORF">B4U79_02522</name>
    <name evidence="10" type="ORF">B4U79_11883</name>
</gene>
<evidence type="ECO:0000259" key="8">
    <source>
        <dbReference type="PROSITE" id="PS51194"/>
    </source>
</evidence>
<dbReference type="EMBL" id="NCKU01000040">
    <property type="protein sequence ID" value="RWS17748.1"/>
    <property type="molecule type" value="Genomic_DNA"/>
</dbReference>
<dbReference type="AlphaFoldDB" id="A0A443RFG1"/>
<feature type="domain" description="DEAD-box RNA helicase Q" evidence="9">
    <location>
        <begin position="126"/>
        <end position="154"/>
    </location>
</feature>
<dbReference type="EC" id="3.6.4.13" evidence="1"/>
<dbReference type="STRING" id="1965070.A0A443RFG1"/>
<keyword evidence="4 10" id="KW-0347">Helicase</keyword>
<dbReference type="PROSITE" id="PS51194">
    <property type="entry name" value="HELICASE_CTER"/>
    <property type="match status" value="1"/>
</dbReference>
<evidence type="ECO:0000313" key="11">
    <source>
        <dbReference type="EMBL" id="RWS17748.1"/>
    </source>
</evidence>
<dbReference type="PROSITE" id="PS51192">
    <property type="entry name" value="HELICASE_ATP_BIND_1"/>
    <property type="match status" value="1"/>
</dbReference>
<dbReference type="GO" id="GO:0016787">
    <property type="term" value="F:hydrolase activity"/>
    <property type="evidence" value="ECO:0007669"/>
    <property type="project" value="UniProtKB-KW"/>
</dbReference>
<name>A0A443RFG1_9ACAR</name>
<dbReference type="InterPro" id="IPR014014">
    <property type="entry name" value="RNA_helicase_DEAD_Q_motif"/>
</dbReference>